<reference evidence="4 5" key="1">
    <citation type="submission" date="2011-11" db="EMBL/GenBank/DDBJ databases">
        <authorList>
            <person name="Weinstock G."/>
            <person name="Sodergren E."/>
            <person name="Clifton S."/>
            <person name="Fulton L."/>
            <person name="Fulton B."/>
            <person name="Courtney L."/>
            <person name="Fronick C."/>
            <person name="Harrison M."/>
            <person name="Strong C."/>
            <person name="Farmer C."/>
            <person name="Delahaunty K."/>
            <person name="Markovic C."/>
            <person name="Hall O."/>
            <person name="Minx P."/>
            <person name="Tomlinson C."/>
            <person name="Mitreva M."/>
            <person name="Hou S."/>
            <person name="Chen J."/>
            <person name="Wollam A."/>
            <person name="Pepin K.H."/>
            <person name="Johnson M."/>
            <person name="Bhonagiri V."/>
            <person name="Zhang X."/>
            <person name="Suruliraj S."/>
            <person name="Warren W."/>
            <person name="Chinwalla A."/>
            <person name="Mardis E.R."/>
            <person name="Wilson R.K."/>
        </authorList>
    </citation>
    <scope>NUCLEOTIDE SEQUENCE [LARGE SCALE GENOMIC DNA]</scope>
    <source>
        <strain evidence="4 5">YIT 11816</strain>
    </source>
</reference>
<dbReference type="AlphaFoldDB" id="H3KC24"/>
<feature type="transmembrane region" description="Helical" evidence="3">
    <location>
        <begin position="36"/>
        <end position="54"/>
    </location>
</feature>
<dbReference type="Proteomes" id="UP000004956">
    <property type="component" value="Unassembled WGS sequence"/>
</dbReference>
<feature type="transmembrane region" description="Helical" evidence="3">
    <location>
        <begin position="282"/>
        <end position="301"/>
    </location>
</feature>
<gene>
    <name evidence="4" type="ORF">HMPREF9440_00275</name>
</gene>
<accession>H3KC24</accession>
<dbReference type="Gene3D" id="1.20.1530.20">
    <property type="match status" value="1"/>
</dbReference>
<dbReference type="PANTHER" id="PTHR36838">
    <property type="entry name" value="AUXIN EFFLUX CARRIER FAMILY PROTEIN"/>
    <property type="match status" value="1"/>
</dbReference>
<name>H3KC24_9BURK</name>
<dbReference type="OrthoDB" id="3238334at2"/>
<feature type="transmembrane region" description="Helical" evidence="3">
    <location>
        <begin position="7"/>
        <end position="24"/>
    </location>
</feature>
<keyword evidence="2" id="KW-0813">Transport</keyword>
<feature type="transmembrane region" description="Helical" evidence="3">
    <location>
        <begin position="60"/>
        <end position="81"/>
    </location>
</feature>
<feature type="transmembrane region" description="Helical" evidence="3">
    <location>
        <begin position="189"/>
        <end position="209"/>
    </location>
</feature>
<dbReference type="HOGENOM" id="CLU_056175_6_0_4"/>
<comment type="caution">
    <text evidence="4">The sequence shown here is derived from an EMBL/GenBank/DDBJ whole genome shotgun (WGS) entry which is preliminary data.</text>
</comment>
<keyword evidence="3" id="KW-1133">Transmembrane helix</keyword>
<dbReference type="RefSeq" id="WP_008540699.1">
    <property type="nucleotide sequence ID" value="NZ_JH604866.1"/>
</dbReference>
<evidence type="ECO:0000256" key="2">
    <source>
        <dbReference type="ARBA" id="ARBA00022448"/>
    </source>
</evidence>
<protein>
    <submittedName>
        <fullName evidence="4">Transporter, auxin efflux carrier family protein</fullName>
    </submittedName>
</protein>
<dbReference type="PANTHER" id="PTHR36838:SF3">
    <property type="entry name" value="TRANSPORTER AUXIN EFFLUX CARRIER EC FAMILY"/>
    <property type="match status" value="1"/>
</dbReference>
<dbReference type="EMBL" id="AFBQ01000034">
    <property type="protein sequence ID" value="EHY32349.1"/>
    <property type="molecule type" value="Genomic_DNA"/>
</dbReference>
<feature type="transmembrane region" description="Helical" evidence="3">
    <location>
        <begin position="157"/>
        <end position="177"/>
    </location>
</feature>
<keyword evidence="3" id="KW-0472">Membrane</keyword>
<dbReference type="PATRIC" id="fig|762967.3.peg.231"/>
<feature type="transmembrane region" description="Helical" evidence="3">
    <location>
        <begin position="93"/>
        <end position="113"/>
    </location>
</feature>
<feature type="transmembrane region" description="Helical" evidence="3">
    <location>
        <begin position="249"/>
        <end position="270"/>
    </location>
</feature>
<sequence>MTALFDVLGYVALIFLGLILRLTGAVPKEAIRPLTMLLLYVTLPAVILRALVGTEFRPEYVGIFLLGLGGNWLMIGLARFLTRKHTHKDWQFAGLNLPGYNIGIFAMPFTSGFLPPEGFLALCLFDAGNSVMCTGGTYALVCREKSGEWKTELKNMALRFFSSGPICAYILALLLNLGDVTFARPVSHFLDIIANANAFLGMTLVGLSIDLRIDVEKLKRGLAMVFWRYVVNALLAVGVVLAAPWPDVIVKAVVLVLMAPLPAMGLIFTIKAKLDWSLSANLNTVSIFISVAIMTALLAMMP</sequence>
<organism evidence="4 5">
    <name type="scientific">Sutterella parvirubra YIT 11816</name>
    <dbReference type="NCBI Taxonomy" id="762967"/>
    <lineage>
        <taxon>Bacteria</taxon>
        <taxon>Pseudomonadati</taxon>
        <taxon>Pseudomonadota</taxon>
        <taxon>Betaproteobacteria</taxon>
        <taxon>Burkholderiales</taxon>
        <taxon>Sutterellaceae</taxon>
        <taxon>Sutterella</taxon>
    </lineage>
</organism>
<dbReference type="InterPro" id="IPR038770">
    <property type="entry name" value="Na+/solute_symporter_sf"/>
</dbReference>
<keyword evidence="3" id="KW-0812">Transmembrane</keyword>
<evidence type="ECO:0000313" key="5">
    <source>
        <dbReference type="Proteomes" id="UP000004956"/>
    </source>
</evidence>
<comment type="subcellular location">
    <subcellularLocation>
        <location evidence="1">Endomembrane system</location>
        <topology evidence="1">Multi-pass membrane protein</topology>
    </subcellularLocation>
</comment>
<keyword evidence="5" id="KW-1185">Reference proteome</keyword>
<evidence type="ECO:0000256" key="3">
    <source>
        <dbReference type="SAM" id="Phobius"/>
    </source>
</evidence>
<evidence type="ECO:0000313" key="4">
    <source>
        <dbReference type="EMBL" id="EHY32349.1"/>
    </source>
</evidence>
<proteinExistence type="predicted"/>
<dbReference type="STRING" id="762967.HMPREF9440_00275"/>
<dbReference type="GO" id="GO:0012505">
    <property type="term" value="C:endomembrane system"/>
    <property type="evidence" value="ECO:0007669"/>
    <property type="project" value="UniProtKB-SubCell"/>
</dbReference>
<evidence type="ECO:0000256" key="1">
    <source>
        <dbReference type="ARBA" id="ARBA00004127"/>
    </source>
</evidence>
<feature type="transmembrane region" description="Helical" evidence="3">
    <location>
        <begin position="221"/>
        <end position="243"/>
    </location>
</feature>